<reference evidence="3" key="1">
    <citation type="submission" date="2017-09" db="EMBL/GenBank/DDBJ databases">
        <title>Depth-based differentiation of microbial function through sediment-hosted aquifers and enrichment of novel symbionts in the deep terrestrial subsurface.</title>
        <authorList>
            <person name="Probst A.J."/>
            <person name="Ladd B."/>
            <person name="Jarett J.K."/>
            <person name="Geller-Mcgrath D.E."/>
            <person name="Sieber C.M.K."/>
            <person name="Emerson J.B."/>
            <person name="Anantharaman K."/>
            <person name="Thomas B.C."/>
            <person name="Malmstrom R."/>
            <person name="Stieglmeier M."/>
            <person name="Klingl A."/>
            <person name="Woyke T."/>
            <person name="Ryan C.M."/>
            <person name="Banfield J.F."/>
        </authorList>
    </citation>
    <scope>NUCLEOTIDE SEQUENCE [LARGE SCALE GENOMIC DNA]</scope>
</reference>
<feature type="domain" description="RNase H type-1" evidence="1">
    <location>
        <begin position="1"/>
        <end position="131"/>
    </location>
</feature>
<dbReference type="PANTHER" id="PTHR46387">
    <property type="entry name" value="POLYNUCLEOTIDYL TRANSFERASE, RIBONUCLEASE H-LIKE SUPERFAMILY PROTEIN"/>
    <property type="match status" value="1"/>
</dbReference>
<evidence type="ECO:0000313" key="3">
    <source>
        <dbReference type="Proteomes" id="UP000230064"/>
    </source>
</evidence>
<dbReference type="Gene3D" id="3.30.420.10">
    <property type="entry name" value="Ribonuclease H-like superfamily/Ribonuclease H"/>
    <property type="match status" value="1"/>
</dbReference>
<accession>A0A2M7MF02</accession>
<evidence type="ECO:0000259" key="1">
    <source>
        <dbReference type="PROSITE" id="PS50879"/>
    </source>
</evidence>
<dbReference type="Pfam" id="PF13456">
    <property type="entry name" value="RVT_3"/>
    <property type="match status" value="1"/>
</dbReference>
<dbReference type="EMBL" id="PFJR01000050">
    <property type="protein sequence ID" value="PIX88040.1"/>
    <property type="molecule type" value="Genomic_DNA"/>
</dbReference>
<gene>
    <name evidence="2" type="ORF">COZ30_02080</name>
</gene>
<name>A0A2M7MF02_9BACT</name>
<dbReference type="AlphaFoldDB" id="A0A2M7MF02"/>
<dbReference type="GO" id="GO:0004523">
    <property type="term" value="F:RNA-DNA hybrid ribonuclease activity"/>
    <property type="evidence" value="ECO:0007669"/>
    <property type="project" value="InterPro"/>
</dbReference>
<evidence type="ECO:0000313" key="2">
    <source>
        <dbReference type="EMBL" id="PIX88040.1"/>
    </source>
</evidence>
<dbReference type="CDD" id="cd09279">
    <property type="entry name" value="RNase_HI_like"/>
    <property type="match status" value="1"/>
</dbReference>
<dbReference type="InterPro" id="IPR002156">
    <property type="entry name" value="RNaseH_domain"/>
</dbReference>
<proteinExistence type="predicted"/>
<organism evidence="2 3">
    <name type="scientific">Candidatus Nealsonbacteria bacterium CG_4_10_14_3_um_filter_36_16</name>
    <dbReference type="NCBI Taxonomy" id="1974685"/>
    <lineage>
        <taxon>Bacteria</taxon>
        <taxon>Candidatus Nealsoniibacteriota</taxon>
    </lineage>
</organism>
<dbReference type="InterPro" id="IPR012337">
    <property type="entry name" value="RNaseH-like_sf"/>
</dbReference>
<comment type="caution">
    <text evidence="2">The sequence shown here is derived from an EMBL/GenBank/DDBJ whole genome shotgun (WGS) entry which is preliminary data.</text>
</comment>
<dbReference type="SUPFAM" id="SSF53098">
    <property type="entry name" value="Ribonuclease H-like"/>
    <property type="match status" value="1"/>
</dbReference>
<dbReference type="PANTHER" id="PTHR46387:SF2">
    <property type="entry name" value="RIBONUCLEASE HI"/>
    <property type="match status" value="1"/>
</dbReference>
<dbReference type="Proteomes" id="UP000230064">
    <property type="component" value="Unassembled WGS sequence"/>
</dbReference>
<sequence>MNQLNIYTDGASRGNPGPASVGVIIKNRKGEILGRWKKSIGVTTNNQAEYEALIYGLEKAKGLKAEEANCFLDSNLAVEQINRRYKIKDANLGRLFIKIWNLSQSFKKINFHYLPREKNKEADRLANQAFH</sequence>
<dbReference type="PROSITE" id="PS50879">
    <property type="entry name" value="RNASE_H_1"/>
    <property type="match status" value="1"/>
</dbReference>
<dbReference type="GO" id="GO:0003676">
    <property type="term" value="F:nucleic acid binding"/>
    <property type="evidence" value="ECO:0007669"/>
    <property type="project" value="InterPro"/>
</dbReference>
<protein>
    <submittedName>
        <fullName evidence="2">Ribonuclease H</fullName>
    </submittedName>
</protein>
<dbReference type="InterPro" id="IPR036397">
    <property type="entry name" value="RNaseH_sf"/>
</dbReference>